<dbReference type="Proteomes" id="UP001159363">
    <property type="component" value="Chromosome 2"/>
</dbReference>
<dbReference type="Gene3D" id="3.30.420.10">
    <property type="entry name" value="Ribonuclease H-like superfamily/Ribonuclease H"/>
    <property type="match status" value="1"/>
</dbReference>
<organism evidence="1 2">
    <name type="scientific">Dryococelus australis</name>
    <dbReference type="NCBI Taxonomy" id="614101"/>
    <lineage>
        <taxon>Eukaryota</taxon>
        <taxon>Metazoa</taxon>
        <taxon>Ecdysozoa</taxon>
        <taxon>Arthropoda</taxon>
        <taxon>Hexapoda</taxon>
        <taxon>Insecta</taxon>
        <taxon>Pterygota</taxon>
        <taxon>Neoptera</taxon>
        <taxon>Polyneoptera</taxon>
        <taxon>Phasmatodea</taxon>
        <taxon>Verophasmatodea</taxon>
        <taxon>Anareolatae</taxon>
        <taxon>Phasmatidae</taxon>
        <taxon>Eurycanthinae</taxon>
        <taxon>Dryococelus</taxon>
    </lineage>
</organism>
<dbReference type="InterPro" id="IPR036397">
    <property type="entry name" value="RNaseH_sf"/>
</dbReference>
<dbReference type="EMBL" id="JARBHB010000002">
    <property type="protein sequence ID" value="KAJ8892574.1"/>
    <property type="molecule type" value="Genomic_DNA"/>
</dbReference>
<reference evidence="1 2" key="1">
    <citation type="submission" date="2023-02" db="EMBL/GenBank/DDBJ databases">
        <title>LHISI_Scaffold_Assembly.</title>
        <authorList>
            <person name="Stuart O.P."/>
            <person name="Cleave R."/>
            <person name="Magrath M.J.L."/>
            <person name="Mikheyev A.S."/>
        </authorList>
    </citation>
    <scope>NUCLEOTIDE SEQUENCE [LARGE SCALE GENOMIC DNA]</scope>
    <source>
        <strain evidence="1">Daus_M_001</strain>
        <tissue evidence="1">Leg muscle</tissue>
    </source>
</reference>
<proteinExistence type="predicted"/>
<gene>
    <name evidence="1" type="ORF">PR048_005155</name>
</gene>
<evidence type="ECO:0000313" key="2">
    <source>
        <dbReference type="Proteomes" id="UP001159363"/>
    </source>
</evidence>
<sequence>MFQVVSVGRIGYDIESADVDNKHALAKKSVKRASPVVVIGPCNGINTFAPVAELNNTTTQPRAKKQLKKKGPLLPLRRLTFGVVNVRHPGTTRLFNLPQLVRFRLQFPQGGLLEISLNQCCCGLTTRLPPGEVAHWFPRVGLVPDDDADRRVFRGSPVSPALANSTSVDLCFTAFGVETLVFVYGNMKAYCNILDNEILPTLRSFYGMDPCYFQDDNARCHVLRATMQWYADNNGANQQAVTSRNHGIILPAALGASLVAPGSMNFDVHEDARTSGRAGRQAVVTAGRQAHLARGRKFQLQVKAFKVPRFYAGKLRRGRLTDELITLLKIIPMPYPDSNPEPPAPQIGGTPNYCERGWDGSGMCSHPTQQAITRYEQRALVEFGNPAAVMTVKQEVCVVLLDGCPWRYVVLVGL</sequence>
<protein>
    <submittedName>
        <fullName evidence="1">Uncharacterized protein</fullName>
    </submittedName>
</protein>
<comment type="caution">
    <text evidence="1">The sequence shown here is derived from an EMBL/GenBank/DDBJ whole genome shotgun (WGS) entry which is preliminary data.</text>
</comment>
<keyword evidence="2" id="KW-1185">Reference proteome</keyword>
<evidence type="ECO:0000313" key="1">
    <source>
        <dbReference type="EMBL" id="KAJ8892574.1"/>
    </source>
</evidence>
<name>A0ABQ9I7E5_9NEOP</name>
<accession>A0ABQ9I7E5</accession>